<dbReference type="InterPro" id="IPR010678">
    <property type="entry name" value="UTP25"/>
</dbReference>
<evidence type="ECO:0000256" key="5">
    <source>
        <dbReference type="ARBA" id="ARBA00032325"/>
    </source>
</evidence>
<gene>
    <name evidence="8" type="ORF">CAPTEDRAFT_118009</name>
</gene>
<feature type="domain" description="UTP25 C-terminal" evidence="6">
    <location>
        <begin position="288"/>
        <end position="473"/>
    </location>
</feature>
<evidence type="ECO:0000256" key="4">
    <source>
        <dbReference type="ARBA" id="ARBA00024421"/>
    </source>
</evidence>
<dbReference type="InterPro" id="IPR027417">
    <property type="entry name" value="P-loop_NTPase"/>
</dbReference>
<dbReference type="PANTHER" id="PTHR12933">
    <property type="entry name" value="ORF PROTEIN-RELATED"/>
    <property type="match status" value="1"/>
</dbReference>
<dbReference type="GO" id="GO:0032040">
    <property type="term" value="C:small-subunit processome"/>
    <property type="evidence" value="ECO:0007669"/>
    <property type="project" value="TreeGrafter"/>
</dbReference>
<dbReference type="Pfam" id="PF06862">
    <property type="entry name" value="Utp25_C"/>
    <property type="match status" value="1"/>
</dbReference>
<organism evidence="8">
    <name type="scientific">Capitella teleta</name>
    <name type="common">Polychaete worm</name>
    <dbReference type="NCBI Taxonomy" id="283909"/>
    <lineage>
        <taxon>Eukaryota</taxon>
        <taxon>Metazoa</taxon>
        <taxon>Spiralia</taxon>
        <taxon>Lophotrochozoa</taxon>
        <taxon>Annelida</taxon>
        <taxon>Polychaeta</taxon>
        <taxon>Sedentaria</taxon>
        <taxon>Scolecida</taxon>
        <taxon>Capitellidae</taxon>
        <taxon>Capitella</taxon>
    </lineage>
</organism>
<accession>R7V142</accession>
<dbReference type="Pfam" id="PF22916">
    <property type="entry name" value="UTP25_NTPase-like"/>
    <property type="match status" value="1"/>
</dbReference>
<dbReference type="EMBL" id="KB295847">
    <property type="protein sequence ID" value="ELU12568.1"/>
    <property type="molecule type" value="Genomic_DNA"/>
</dbReference>
<dbReference type="OrthoDB" id="10264378at2759"/>
<dbReference type="PANTHER" id="PTHR12933:SF0">
    <property type="entry name" value="U3 SMALL NUCLEOLAR RNA-ASSOCIATED PROTEIN 25 HOMOLOG"/>
    <property type="match status" value="1"/>
</dbReference>
<evidence type="ECO:0000259" key="7">
    <source>
        <dbReference type="Pfam" id="PF22916"/>
    </source>
</evidence>
<dbReference type="GO" id="GO:0019843">
    <property type="term" value="F:rRNA binding"/>
    <property type="evidence" value="ECO:0007669"/>
    <property type="project" value="TreeGrafter"/>
</dbReference>
<dbReference type="FunFam" id="3.40.50.300:FF:001559">
    <property type="entry name" value="U3 small nucleolar RNA-associated protein 25"/>
    <property type="match status" value="1"/>
</dbReference>
<dbReference type="GO" id="GO:0000462">
    <property type="term" value="P:maturation of SSU-rRNA from tricistronic rRNA transcript (SSU-rRNA, 5.8S rRNA, LSU-rRNA)"/>
    <property type="evidence" value="ECO:0007669"/>
    <property type="project" value="TreeGrafter"/>
</dbReference>
<evidence type="ECO:0000256" key="3">
    <source>
        <dbReference type="ARBA" id="ARBA00023242"/>
    </source>
</evidence>
<feature type="domain" description="UTP25 NTP hydrolase-like" evidence="7">
    <location>
        <begin position="15"/>
        <end position="274"/>
    </location>
</feature>
<keyword evidence="3" id="KW-0539">Nucleus</keyword>
<dbReference type="GO" id="GO:0034511">
    <property type="term" value="F:U3 snoRNA binding"/>
    <property type="evidence" value="ECO:0007669"/>
    <property type="project" value="InterPro"/>
</dbReference>
<protein>
    <recommendedName>
        <fullName evidence="4">U3 small nucleolar RNA-associated protein 25 homolog</fullName>
    </recommendedName>
    <alternativeName>
        <fullName evidence="5">UTP25 small subunit processor component</fullName>
    </alternativeName>
</protein>
<evidence type="ECO:0000256" key="1">
    <source>
        <dbReference type="ARBA" id="ARBA00004604"/>
    </source>
</evidence>
<dbReference type="Gene3D" id="3.40.50.300">
    <property type="entry name" value="P-loop containing nucleotide triphosphate hydrolases"/>
    <property type="match status" value="1"/>
</dbReference>
<dbReference type="InterPro" id="IPR053939">
    <property type="entry name" value="UTP25_C"/>
</dbReference>
<evidence type="ECO:0000313" key="8">
    <source>
        <dbReference type="EMBL" id="ELU12568.1"/>
    </source>
</evidence>
<dbReference type="HOGENOM" id="CLU_018705_3_1_1"/>
<dbReference type="AlphaFoldDB" id="R7V142"/>
<evidence type="ECO:0000259" key="6">
    <source>
        <dbReference type="Pfam" id="PF06862"/>
    </source>
</evidence>
<dbReference type="STRING" id="283909.R7V142"/>
<feature type="non-terminal residue" evidence="8">
    <location>
        <position position="1"/>
    </location>
</feature>
<comment type="similarity">
    <text evidence="2">Belongs to the UTP25 family.</text>
</comment>
<dbReference type="InterPro" id="IPR053940">
    <property type="entry name" value="UTP25_NTPase-like"/>
</dbReference>
<comment type="subcellular location">
    <subcellularLocation>
        <location evidence="1">Nucleus</location>
        <location evidence="1">Nucleolus</location>
    </subcellularLocation>
</comment>
<reference evidence="8" key="1">
    <citation type="journal article" date="2013" name="Nature">
        <title>Insights into bilaterian evolution from three spiralian genomes.</title>
        <authorList>
            <person name="Simakov O."/>
            <person name="Marletaz F."/>
            <person name="Cho S.J."/>
            <person name="Edsinger-Gonzales E."/>
            <person name="Havlak P."/>
            <person name="Hellsten U."/>
            <person name="Kuo D.H."/>
            <person name="Larsson T."/>
            <person name="Lv J."/>
            <person name="Arendt D."/>
            <person name="Savage R."/>
            <person name="Osoegawa K."/>
            <person name="de Jong P."/>
            <person name="Grimwood J."/>
            <person name="Chapman J.A."/>
            <person name="Shapiro H."/>
            <person name="Aerts A."/>
            <person name="Otillar R.P."/>
            <person name="Terry A.Y."/>
            <person name="Boore J.L."/>
            <person name="Grigoriev I.V."/>
            <person name="Lindberg D.R."/>
            <person name="Seaver E.C."/>
            <person name="Weisblat D.A."/>
            <person name="Putnam N.H."/>
            <person name="Rokhsar D.S."/>
        </authorList>
    </citation>
    <scope>NUCLEOTIDE SEQUENCE</scope>
    <source>
        <strain evidence="8">I ESC-2004</strain>
    </source>
</reference>
<dbReference type="OMA" id="QDRGDTF"/>
<name>R7V142_CAPTE</name>
<evidence type="ECO:0000256" key="2">
    <source>
        <dbReference type="ARBA" id="ARBA00009223"/>
    </source>
</evidence>
<proteinExistence type="inferred from homology"/>
<sequence length="481" mass="56245">LTAFQLQLFTMLNQYNDVYYPERSASNAESIRFVYTLHALNHILKTRDNVINHNNQIKSKRQDIPDEFRDQGLTRPKVLIILPFRSAVLRVVKILSKLIFQNDKANVLHMKKFLREFGVEDDDEMKNKPEDHRQLFAGNTDDNFLLGLSLGKRSLKLYTKLYSSDILLASPLALRLRVGADGDEERDYDFLSSIEVLIMDQVDVFEMQNWDHVLHVLNQLHLQPKEAHAVNFSRVRMWTLNGWYVSKFYRQTLMFSSLVSPEINSIFSKHCSNILCDFLVMKSPSTGSICQIVAQLPQVFHRIECSSLASADEARFEFFKKKILPKVHDDVMSNTFIFVSSYFDFVRLRNYLRKEELDFNYISEYCKHSQVSRARTLFHQNRVHTMLYTERFHFFNRLLMRGIRHLIFYQLPAYAHFYSEVCNMLDSSRKNSEAASFTCAVLYTKYDALRLAAVVGHERASHMLHATKGVHLFVTGDETQQ</sequence>